<reference evidence="1 2" key="1">
    <citation type="submission" date="2012-06" db="EMBL/GenBank/DDBJ databases">
        <title>Finished chromosome of genome of Crinalium epipsammum PCC 9333.</title>
        <authorList>
            <consortium name="US DOE Joint Genome Institute"/>
            <person name="Gugger M."/>
            <person name="Coursin T."/>
            <person name="Rippka R."/>
            <person name="Tandeau De Marsac N."/>
            <person name="Huntemann M."/>
            <person name="Wei C.-L."/>
            <person name="Han J."/>
            <person name="Detter J.C."/>
            <person name="Han C."/>
            <person name="Tapia R."/>
            <person name="Davenport K."/>
            <person name="Daligault H."/>
            <person name="Erkkila T."/>
            <person name="Gu W."/>
            <person name="Munk A.C.C."/>
            <person name="Teshima H."/>
            <person name="Xu Y."/>
            <person name="Chain P."/>
            <person name="Chen A."/>
            <person name="Krypides N."/>
            <person name="Mavromatis K."/>
            <person name="Markowitz V."/>
            <person name="Szeto E."/>
            <person name="Ivanova N."/>
            <person name="Mikhailova N."/>
            <person name="Ovchinnikova G."/>
            <person name="Pagani I."/>
            <person name="Pati A."/>
            <person name="Goodwin L."/>
            <person name="Peters L."/>
            <person name="Pitluck S."/>
            <person name="Woyke T."/>
            <person name="Kerfeld C."/>
        </authorList>
    </citation>
    <scope>NUCLEOTIDE SEQUENCE [LARGE SCALE GENOMIC DNA]</scope>
    <source>
        <strain evidence="1 2">PCC 9333</strain>
    </source>
</reference>
<dbReference type="STRING" id="1173022.Cri9333_0359"/>
<dbReference type="KEGG" id="cep:Cri9333_0359"/>
<proteinExistence type="predicted"/>
<gene>
    <name evidence="1" type="ORF">Cri9333_0359</name>
</gene>
<sequence>MEYIINFIHLNSGNKLVTLINHPKPHSREALRLSLEEYIRNDVDSPIEIISIEVFDISKLPQPKRFKFQILVEGNAQLTSVIMDSPTFNIFSKSEIRNVIESFTIKSSVKNNV</sequence>
<accession>K9VUV3</accession>
<dbReference type="Proteomes" id="UP000010472">
    <property type="component" value="Chromosome"/>
</dbReference>
<organism evidence="1 2">
    <name type="scientific">Crinalium epipsammum PCC 9333</name>
    <dbReference type="NCBI Taxonomy" id="1173022"/>
    <lineage>
        <taxon>Bacteria</taxon>
        <taxon>Bacillati</taxon>
        <taxon>Cyanobacteriota</taxon>
        <taxon>Cyanophyceae</taxon>
        <taxon>Gomontiellales</taxon>
        <taxon>Gomontiellaceae</taxon>
        <taxon>Crinalium</taxon>
    </lineage>
</organism>
<keyword evidence="2" id="KW-1185">Reference proteome</keyword>
<dbReference type="AlphaFoldDB" id="K9VUV3"/>
<dbReference type="HOGENOM" id="CLU_150525_0_0_3"/>
<evidence type="ECO:0000313" key="1">
    <source>
        <dbReference type="EMBL" id="AFZ11339.1"/>
    </source>
</evidence>
<protein>
    <submittedName>
        <fullName evidence="1">Uncharacterized protein</fullName>
    </submittedName>
</protein>
<dbReference type="EMBL" id="CP003620">
    <property type="protein sequence ID" value="AFZ11339.1"/>
    <property type="molecule type" value="Genomic_DNA"/>
</dbReference>
<name>K9VUV3_9CYAN</name>
<evidence type="ECO:0000313" key="2">
    <source>
        <dbReference type="Proteomes" id="UP000010472"/>
    </source>
</evidence>